<dbReference type="GO" id="GO:0009103">
    <property type="term" value="P:lipopolysaccharide biosynthetic process"/>
    <property type="evidence" value="ECO:0007669"/>
    <property type="project" value="TreeGrafter"/>
</dbReference>
<gene>
    <name evidence="3" type="ORF">SAMN05443245_0935</name>
</gene>
<name>A0A1H0ZZL1_9BURK</name>
<dbReference type="RefSeq" id="WP_074763225.1">
    <property type="nucleotide sequence ID" value="NZ_FNKP01000001.1"/>
</dbReference>
<reference evidence="4" key="1">
    <citation type="submission" date="2016-10" db="EMBL/GenBank/DDBJ databases">
        <authorList>
            <person name="Varghese N."/>
        </authorList>
    </citation>
    <scope>NUCLEOTIDE SEQUENCE [LARGE SCALE GENOMIC DNA]</scope>
    <source>
        <strain evidence="4">GAS106B</strain>
    </source>
</reference>
<dbReference type="AlphaFoldDB" id="A0A1H0ZZL1"/>
<dbReference type="PANTHER" id="PTHR46401">
    <property type="entry name" value="GLYCOSYLTRANSFERASE WBBK-RELATED"/>
    <property type="match status" value="1"/>
</dbReference>
<evidence type="ECO:0000256" key="1">
    <source>
        <dbReference type="ARBA" id="ARBA00022679"/>
    </source>
</evidence>
<keyword evidence="1 3" id="KW-0808">Transferase</keyword>
<dbReference type="GO" id="GO:0016757">
    <property type="term" value="F:glycosyltransferase activity"/>
    <property type="evidence" value="ECO:0007669"/>
    <property type="project" value="InterPro"/>
</dbReference>
<dbReference type="Pfam" id="PF00534">
    <property type="entry name" value="Glycos_transf_1"/>
    <property type="match status" value="1"/>
</dbReference>
<protein>
    <submittedName>
        <fullName evidence="3">Glycosyl transferases group 1</fullName>
    </submittedName>
</protein>
<dbReference type="CDD" id="cd03801">
    <property type="entry name" value="GT4_PimA-like"/>
    <property type="match status" value="1"/>
</dbReference>
<dbReference type="SUPFAM" id="SSF53756">
    <property type="entry name" value="UDP-Glycosyltransferase/glycogen phosphorylase"/>
    <property type="match status" value="1"/>
</dbReference>
<keyword evidence="4" id="KW-1185">Reference proteome</keyword>
<evidence type="ECO:0000313" key="3">
    <source>
        <dbReference type="EMBL" id="SDQ32820.1"/>
    </source>
</evidence>
<proteinExistence type="predicted"/>
<evidence type="ECO:0000313" key="4">
    <source>
        <dbReference type="Proteomes" id="UP000183487"/>
    </source>
</evidence>
<dbReference type="OrthoDB" id="570545at2"/>
<feature type="domain" description="Glycosyl transferase family 1" evidence="2">
    <location>
        <begin position="171"/>
        <end position="326"/>
    </location>
</feature>
<accession>A0A1H0ZZL1</accession>
<dbReference type="Gene3D" id="3.40.50.2000">
    <property type="entry name" value="Glycogen Phosphorylase B"/>
    <property type="match status" value="1"/>
</dbReference>
<organism evidence="3 4">
    <name type="scientific">Paraburkholderia fungorum</name>
    <dbReference type="NCBI Taxonomy" id="134537"/>
    <lineage>
        <taxon>Bacteria</taxon>
        <taxon>Pseudomonadati</taxon>
        <taxon>Pseudomonadota</taxon>
        <taxon>Betaproteobacteria</taxon>
        <taxon>Burkholderiales</taxon>
        <taxon>Burkholderiaceae</taxon>
        <taxon>Paraburkholderia</taxon>
    </lineage>
</organism>
<dbReference type="PANTHER" id="PTHR46401:SF2">
    <property type="entry name" value="GLYCOSYLTRANSFERASE WBBK-RELATED"/>
    <property type="match status" value="1"/>
</dbReference>
<sequence length="357" mass="39163">MTLRICAPDIFSGDAVGNHCLGIARMAERLGWEVQIYARHFDVASRAINDIEALYADLREEDTLLLSYSIFDPNLDTLLALRCRKVCYFHGITSPELLREFEPRTADLCEQAIGQLPRLAAFDTVVANSRFSANCLPAGVSTTSVVVIPPVFADMPAFAEGQTQAACASRDINLLMVGRVVPHKRIEDAIDVLANLVKRDINVSLSVVGSVPNYDYTKFLLNRARALGVLERIDFTGMVDDADLSAAFDRASALLSLSRHEGFCVPALEAMHVGMPVFVRGGTATEEICPPDSVLAAEADAAAWADVICARLDELERTNPSNNRYVEKADEILQRTRDSIWQSVLERVPSGDVHVRA</sequence>
<dbReference type="EMBL" id="FNKP01000001">
    <property type="protein sequence ID" value="SDQ32820.1"/>
    <property type="molecule type" value="Genomic_DNA"/>
</dbReference>
<dbReference type="Proteomes" id="UP000183487">
    <property type="component" value="Unassembled WGS sequence"/>
</dbReference>
<dbReference type="InterPro" id="IPR001296">
    <property type="entry name" value="Glyco_trans_1"/>
</dbReference>
<evidence type="ECO:0000259" key="2">
    <source>
        <dbReference type="Pfam" id="PF00534"/>
    </source>
</evidence>